<dbReference type="GO" id="GO:0004674">
    <property type="term" value="F:protein serine/threonine kinase activity"/>
    <property type="evidence" value="ECO:0007669"/>
    <property type="project" value="UniProtKB-KW"/>
</dbReference>
<dbReference type="InterPro" id="IPR018936">
    <property type="entry name" value="PI3/4_kinase_CS"/>
</dbReference>
<comment type="similarity">
    <text evidence="5">Belongs to the PI3/PI4-kinase family.</text>
</comment>
<dbReference type="PANTHER" id="PTHR11139:SF9">
    <property type="entry name" value="SERINE_THREONINE-PROTEIN KINASE MTOR"/>
    <property type="match status" value="1"/>
</dbReference>
<dbReference type="VEuPathDB" id="TrichDB:TRFO_06182"/>
<dbReference type="EMBL" id="MLAK01000782">
    <property type="protein sequence ID" value="OHT04748.1"/>
    <property type="molecule type" value="Genomic_DNA"/>
</dbReference>
<dbReference type="InterPro" id="IPR016024">
    <property type="entry name" value="ARM-type_fold"/>
</dbReference>
<evidence type="ECO:0000259" key="9">
    <source>
        <dbReference type="PROSITE" id="PS51190"/>
    </source>
</evidence>
<feature type="domain" description="FAT" evidence="8">
    <location>
        <begin position="1152"/>
        <end position="1648"/>
    </location>
</feature>
<dbReference type="GO" id="GO:0005737">
    <property type="term" value="C:cytoplasm"/>
    <property type="evidence" value="ECO:0007669"/>
    <property type="project" value="TreeGrafter"/>
</dbReference>
<dbReference type="InterPro" id="IPR011989">
    <property type="entry name" value="ARM-like"/>
</dbReference>
<feature type="domain" description="PI3K/PI4K catalytic" evidence="7">
    <location>
        <begin position="1856"/>
        <end position="2179"/>
    </location>
</feature>
<evidence type="ECO:0000256" key="2">
    <source>
        <dbReference type="ARBA" id="ARBA00022741"/>
    </source>
</evidence>
<dbReference type="InterPro" id="IPR011009">
    <property type="entry name" value="Kinase-like_dom_sf"/>
</dbReference>
<feature type="domain" description="FATC" evidence="9">
    <location>
        <begin position="2215"/>
        <end position="2247"/>
    </location>
</feature>
<dbReference type="InterPro" id="IPR036940">
    <property type="entry name" value="PI3/4_kinase_cat_sf"/>
</dbReference>
<dbReference type="PROSITE" id="PS51190">
    <property type="entry name" value="FATC"/>
    <property type="match status" value="1"/>
</dbReference>
<keyword evidence="4 5" id="KW-0067">ATP-binding</keyword>
<feature type="compositionally biased region" description="Acidic residues" evidence="6">
    <location>
        <begin position="2127"/>
        <end position="2146"/>
    </location>
</feature>
<proteinExistence type="inferred from homology"/>
<dbReference type="Pfam" id="PF02260">
    <property type="entry name" value="FATC"/>
    <property type="match status" value="1"/>
</dbReference>
<dbReference type="InterPro" id="IPR024585">
    <property type="entry name" value="mTOR_dom"/>
</dbReference>
<accession>A0A1J4K4V2</accession>
<gene>
    <name evidence="10" type="ORF">TRFO_06182</name>
</gene>
<keyword evidence="1 5" id="KW-0808">Transferase</keyword>
<dbReference type="Pfam" id="PF11865">
    <property type="entry name" value="mTOR_dom"/>
    <property type="match status" value="1"/>
</dbReference>
<evidence type="ECO:0000256" key="1">
    <source>
        <dbReference type="ARBA" id="ARBA00022679"/>
    </source>
</evidence>
<keyword evidence="11" id="KW-1185">Reference proteome</keyword>
<dbReference type="Proteomes" id="UP000179807">
    <property type="component" value="Unassembled WGS sequence"/>
</dbReference>
<dbReference type="SMART" id="SM01343">
    <property type="entry name" value="FATC"/>
    <property type="match status" value="1"/>
</dbReference>
<evidence type="ECO:0000259" key="7">
    <source>
        <dbReference type="PROSITE" id="PS50290"/>
    </source>
</evidence>
<dbReference type="OrthoDB" id="381190at2759"/>
<dbReference type="PANTHER" id="PTHR11139">
    <property type="entry name" value="ATAXIA TELANGIECTASIA MUTATED ATM -RELATED"/>
    <property type="match status" value="1"/>
</dbReference>
<reference evidence="10" key="1">
    <citation type="submission" date="2016-10" db="EMBL/GenBank/DDBJ databases">
        <authorList>
            <person name="Benchimol M."/>
            <person name="Almeida L.G."/>
            <person name="Vasconcelos A.T."/>
            <person name="Perreira-Neves A."/>
            <person name="Rosa I.A."/>
            <person name="Tasca T."/>
            <person name="Bogo M.R."/>
            <person name="de Souza W."/>
        </authorList>
    </citation>
    <scope>NUCLEOTIDE SEQUENCE [LARGE SCALE GENOMIC DNA]</scope>
    <source>
        <strain evidence="10">K</strain>
    </source>
</reference>
<evidence type="ECO:0000313" key="10">
    <source>
        <dbReference type="EMBL" id="OHT04748.1"/>
    </source>
</evidence>
<dbReference type="InterPro" id="IPR014009">
    <property type="entry name" value="PIK_FAT"/>
</dbReference>
<dbReference type="Gene3D" id="3.30.1010.10">
    <property type="entry name" value="Phosphatidylinositol 3-kinase Catalytic Subunit, Chain A, domain 4"/>
    <property type="match status" value="1"/>
</dbReference>
<keyword evidence="5" id="KW-0723">Serine/threonine-protein kinase</keyword>
<feature type="region of interest" description="Disordered" evidence="6">
    <location>
        <begin position="2126"/>
        <end position="2170"/>
    </location>
</feature>
<dbReference type="GeneID" id="94827641"/>
<dbReference type="Pfam" id="PF00454">
    <property type="entry name" value="PI3_PI4_kinase"/>
    <property type="match status" value="1"/>
</dbReference>
<dbReference type="InterPro" id="IPR003151">
    <property type="entry name" value="PIK-rel_kinase_FAT"/>
</dbReference>
<evidence type="ECO:0000256" key="5">
    <source>
        <dbReference type="RuleBase" id="RU364109"/>
    </source>
</evidence>
<dbReference type="EC" id="2.7.11.1" evidence="5"/>
<dbReference type="InterPro" id="IPR026683">
    <property type="entry name" value="TOR_cat"/>
</dbReference>
<organism evidence="10 11">
    <name type="scientific">Tritrichomonas foetus</name>
    <dbReference type="NCBI Taxonomy" id="1144522"/>
    <lineage>
        <taxon>Eukaryota</taxon>
        <taxon>Metamonada</taxon>
        <taxon>Parabasalia</taxon>
        <taxon>Tritrichomonadida</taxon>
        <taxon>Tritrichomonadidae</taxon>
        <taxon>Tritrichomonas</taxon>
    </lineage>
</organism>
<dbReference type="SMART" id="SM01346">
    <property type="entry name" value="DUF3385"/>
    <property type="match status" value="1"/>
</dbReference>
<dbReference type="Gene3D" id="1.10.1070.11">
    <property type="entry name" value="Phosphatidylinositol 3-/4-kinase, catalytic domain"/>
    <property type="match status" value="1"/>
</dbReference>
<comment type="caution">
    <text evidence="10">The sequence shown here is derived from an EMBL/GenBank/DDBJ whole genome shotgun (WGS) entry which is preliminary data.</text>
</comment>
<dbReference type="GO" id="GO:0005634">
    <property type="term" value="C:nucleus"/>
    <property type="evidence" value="ECO:0007669"/>
    <property type="project" value="TreeGrafter"/>
</dbReference>
<dbReference type="GO" id="GO:0031932">
    <property type="term" value="C:TORC2 complex"/>
    <property type="evidence" value="ECO:0007669"/>
    <property type="project" value="TreeGrafter"/>
</dbReference>
<evidence type="ECO:0000259" key="8">
    <source>
        <dbReference type="PROSITE" id="PS51189"/>
    </source>
</evidence>
<evidence type="ECO:0000256" key="4">
    <source>
        <dbReference type="ARBA" id="ARBA00022840"/>
    </source>
</evidence>
<dbReference type="GO" id="GO:0031931">
    <property type="term" value="C:TORC1 complex"/>
    <property type="evidence" value="ECO:0007669"/>
    <property type="project" value="TreeGrafter"/>
</dbReference>
<sequence>MKTRNVPITHLTYKELIENARKTREIEYSRLSTLSYEKLSNVTSQSINSISLPRPTSDPSQIFKISSLIYTLLKLRQDHYPKLISILNNLNTDRNEQVGIFVSYVYSKVLKHAQRGFLQQKLDVCLLKLQSTSNVLQTAYFLFFLAQHSPNSILLCITQFINATTKVIMHKREDVRLVGYETLKLYLQILERTGNSQYPTFPLYFFALKNLHNRQGAFLIFSSLLEYSPESINDQAVLMDFFIKLLPECSEDLRSLVLRNLVLLAPLQLDDFKRKYFKFVVDSLWRENNLENADSIVSSSLCDLIHLVPELFESTKMNFIIIIRNLLNLAFKAPLDGGFLILSAVVTYFPEVIQEHPIEIANILIQTTICKMFIEVVPKIFYDFNCVWDKFKFYLSNKIINDPHYIENEDILNFLATCPPLESQEVMKFLITTLSHKNPNIRCIAPRALLAHIPYDNKKFIQEIVFRLITISLSDPEPKVREMILRSFSSKCYPFLTTDPILTCMTSLVKDEKINVSNAAIEILGNLSKLNPFDSLPTLRSLILDALLMLDSPRPLRIKEEMTRTFMTIIEAAHEILPVYCPTLCLIALRQLSFTPLCELTYFDQSYLHKINLNITKAIGSIADRDVSLIQPHIPQFTNFFIWLLQQHGPKQLKIAVVTTLYKIMSGTNAINEIDVAPMFSALTMIASKWNSRKLNVAVLKLIGLIGAVDQSIFSSDSTTKKDNTIKSTNPAYPMACACRTLISVLSDDFLVIYHSEAIRSLVNIFCFDETATVSFFNEFMLLFLDQIRKQMTSEYIMLLTKLCSEAPRDWIMHYTNEILELIRELWKSPNSALTLDLIPTIAAVFADRFSSFLPECMTFVLDTLYANRTSQYEICHKVFATIVTIKNISKDYHFLLFPEIIEVATLPSTLFEVRIDALISLKVLVQQTYCIPFSAAILRCIISCIQIHDPKIQGPALMVLYSLMIKLGDLFSFYAEQIVLTLQEHNLLTAHFLELLQSKTHTYEESPFIDTEDPFTVVPGQDSMKSKTEHVIVNEDDIKSALLFQDEETPWNWKEWYRSIIKTLLENCPSRALNSCAFLSDVLFTTAENLFNTSFMSIWVNLSTDTQLYITGPLTRALLSEALPGAIRTSLVNLFDFMERNEHPIQISRQVLCQASEKCSQFAKAFYFVLRWYEEDPHNIEAIETLIRLSTSLGLKKTIIGISKQLSSSMDFVSNPQWSEQLGQWSNALEVYEKMPPTAASLEGILRCLKNLQRWDEIISKMDEFENLPTAAKHNMAAIVATALFHRQQWSKLPPVLEYCTHESVRVLIITALYQISQNKRDEALQTVAQGFQLLAQNARGVFKHDKAALYPLLVKAQQLQEITEIAYHKQNLEVWEKRLSLCRQSYDVYHQIMSVHLTVFPVQETMKDSLKMIKLAMRTKDFQLFDASLHFLFPDQQNWPIEVSFLYAKGTWERGLQREALTEAKEILRKYRTDDKNLKAKIFFCCGQWIISMTPPNKVSNVIQNAIKFLEQSIMQGTHYYHAWHRWAWASSVIYNVDKSNLKSAFNAINGFLECVRLKNENLLSELLQMISLFFSANLSDDMFNATAEHIAELSDPVLLKIIPQLFIQLSHDGTRSSAFASQITEKLLPDHFHVLLYPLILLSRNNNRAAISILETFQEENPSAVYQSKIVSDGLLLCSSSTFEIYNDAIVKAVRYLQKQKIDKAQKKLFDCLQNQLRPGDAQQANELKNELESIYNTMIYKLPQQNAFKFNYGIQPGIQNQTNYINQMNKLNMTHQHGKQNIRNNEKMVEMLVRQFIKALQSIYSKIHSHIVSNRTVSMHISAPSLAQLKNSILAVPGTYSIDEQVINIFQFDPTLDIFNSKMRPRLVAVYGSDGIAHRSLLKGREDLRMDQRVMQFFELINQHIFNDFTNEARSMKITTYSITPLSTNAGLIQFVDGTDTLYSLISEYRSSHSVPVFAEQDSMETFSIKNVDLLTPVQRLEALRFAANENKDTDLRELMWLNSPSSREWVTRSLQFTQSCALMSIIGYVIGLGDRHPSNLMIHRTSGNIVHIDFGDCFEVGKKRIKFPENVPFRLTRLMKRSFGPTGIDGEFRLTCEETCKLVRSHKESIMAVLDIFLQEPLDNEDSDDDEDEAEETETANENENHNQTQNNSENEENRENRESDIETQSIEMLEMEQFEEEEVHKKGSIEESLSRILQKIIGNDFDPKNELTIQEQVDSLIADATNMYNLAYLYHGWTPLW</sequence>
<feature type="compositionally biased region" description="Basic and acidic residues" evidence="6">
    <location>
        <begin position="2161"/>
        <end position="2170"/>
    </location>
</feature>
<dbReference type="InterPro" id="IPR000403">
    <property type="entry name" value="PI3/4_kinase_cat_dom"/>
</dbReference>
<dbReference type="SMART" id="SM00146">
    <property type="entry name" value="PI3Kc"/>
    <property type="match status" value="1"/>
</dbReference>
<keyword evidence="3 5" id="KW-0418">Kinase</keyword>
<dbReference type="SUPFAM" id="SSF48371">
    <property type="entry name" value="ARM repeat"/>
    <property type="match status" value="1"/>
</dbReference>
<dbReference type="SUPFAM" id="SSF56112">
    <property type="entry name" value="Protein kinase-like (PK-like)"/>
    <property type="match status" value="1"/>
</dbReference>
<protein>
    <recommendedName>
        <fullName evidence="5">Serine/threonine-protein kinase TOR</fullName>
        <ecNumber evidence="5">2.7.11.1</ecNumber>
    </recommendedName>
</protein>
<name>A0A1J4K4V2_9EUKA</name>
<keyword evidence="2 5" id="KW-0547">Nucleotide-binding</keyword>
<dbReference type="PROSITE" id="PS51189">
    <property type="entry name" value="FAT"/>
    <property type="match status" value="1"/>
</dbReference>
<dbReference type="GO" id="GO:0005524">
    <property type="term" value="F:ATP binding"/>
    <property type="evidence" value="ECO:0007669"/>
    <property type="project" value="UniProtKB-KW"/>
</dbReference>
<dbReference type="RefSeq" id="XP_068357884.1">
    <property type="nucleotide sequence ID" value="XM_068492937.1"/>
</dbReference>
<dbReference type="InterPro" id="IPR050517">
    <property type="entry name" value="DDR_Repair_Kinase"/>
</dbReference>
<comment type="catalytic activity">
    <reaction evidence="5">
        <text>L-threonyl-[protein] + ATP = O-phospho-L-threonyl-[protein] + ADP + H(+)</text>
        <dbReference type="Rhea" id="RHEA:46608"/>
        <dbReference type="Rhea" id="RHEA-COMP:11060"/>
        <dbReference type="Rhea" id="RHEA-COMP:11605"/>
        <dbReference type="ChEBI" id="CHEBI:15378"/>
        <dbReference type="ChEBI" id="CHEBI:30013"/>
        <dbReference type="ChEBI" id="CHEBI:30616"/>
        <dbReference type="ChEBI" id="CHEBI:61977"/>
        <dbReference type="ChEBI" id="CHEBI:456216"/>
        <dbReference type="EC" id="2.7.11.1"/>
    </reaction>
</comment>
<evidence type="ECO:0000256" key="6">
    <source>
        <dbReference type="SAM" id="MobiDB-lite"/>
    </source>
</evidence>
<dbReference type="CDD" id="cd05169">
    <property type="entry name" value="PIKKc_TOR"/>
    <property type="match status" value="1"/>
</dbReference>
<dbReference type="PROSITE" id="PS00916">
    <property type="entry name" value="PI3_4_KINASE_2"/>
    <property type="match status" value="1"/>
</dbReference>
<evidence type="ECO:0000313" key="11">
    <source>
        <dbReference type="Proteomes" id="UP000179807"/>
    </source>
</evidence>
<dbReference type="InterPro" id="IPR003152">
    <property type="entry name" value="FATC_dom"/>
</dbReference>
<dbReference type="Pfam" id="PF02259">
    <property type="entry name" value="FAT"/>
    <property type="match status" value="1"/>
</dbReference>
<dbReference type="GO" id="GO:0016242">
    <property type="term" value="P:negative regulation of macroautophagy"/>
    <property type="evidence" value="ECO:0007669"/>
    <property type="project" value="TreeGrafter"/>
</dbReference>
<dbReference type="GO" id="GO:0031929">
    <property type="term" value="P:TOR signaling"/>
    <property type="evidence" value="ECO:0007669"/>
    <property type="project" value="TreeGrafter"/>
</dbReference>
<feature type="compositionally biased region" description="Low complexity" evidence="6">
    <location>
        <begin position="2147"/>
        <end position="2158"/>
    </location>
</feature>
<dbReference type="Gene3D" id="1.25.10.10">
    <property type="entry name" value="Leucine-rich Repeat Variant"/>
    <property type="match status" value="1"/>
</dbReference>
<evidence type="ECO:0000256" key="3">
    <source>
        <dbReference type="ARBA" id="ARBA00022777"/>
    </source>
</evidence>
<dbReference type="PROSITE" id="PS50290">
    <property type="entry name" value="PI3_4_KINASE_3"/>
    <property type="match status" value="1"/>
</dbReference>